<dbReference type="Pfam" id="PF00685">
    <property type="entry name" value="Sulfotransfer_1"/>
    <property type="match status" value="2"/>
</dbReference>
<evidence type="ECO:0000256" key="1">
    <source>
        <dbReference type="ARBA" id="ARBA00005771"/>
    </source>
</evidence>
<sequence>MEVCSADPSLAETFDVYYYNHFSLPSFALRFLESKVSNFEAKEDDIYLVSYPKTGTTWAQELVYIINSDLNFSAAKSTPLNERFPYLEMLDLEDTRVENMPSPRYIKTHFPYSLLPSSILEKKCKLHIVPSGNITWSSGNIIMTQMSFFFIMKISTRQFRSFDYMLMQDPRAGVKEIASFFGKILSEEEIEKVIDHCSFNNMSKNPSTSQIDQENSAERIVGESKFFRKGKVGDWKSYFTEEMDQRMNQWIENHFRKSGLTFTYSLD</sequence>
<evidence type="ECO:0000256" key="2">
    <source>
        <dbReference type="ARBA" id="ARBA00022679"/>
    </source>
</evidence>
<feature type="domain" description="Sulfotransferase" evidence="3">
    <location>
        <begin position="165"/>
        <end position="259"/>
    </location>
</feature>
<dbReference type="SUPFAM" id="SSF52540">
    <property type="entry name" value="P-loop containing nucleoside triphosphate hydrolases"/>
    <property type="match status" value="1"/>
</dbReference>
<keyword evidence="4" id="KW-1185">Reference proteome</keyword>
<dbReference type="Proteomes" id="UP000694941">
    <property type="component" value="Unplaced"/>
</dbReference>
<dbReference type="Gene3D" id="3.40.50.300">
    <property type="entry name" value="P-loop containing nucleotide triphosphate hydrolases"/>
    <property type="match status" value="2"/>
</dbReference>
<accession>A0ABM1S575</accession>
<keyword evidence="2" id="KW-0808">Transferase</keyword>
<gene>
    <name evidence="5" type="primary">LOC106457243</name>
</gene>
<evidence type="ECO:0000313" key="4">
    <source>
        <dbReference type="Proteomes" id="UP000694941"/>
    </source>
</evidence>
<comment type="similarity">
    <text evidence="1">Belongs to the sulfotransferase 1 family.</text>
</comment>
<evidence type="ECO:0000313" key="5">
    <source>
        <dbReference type="RefSeq" id="XP_022238780.1"/>
    </source>
</evidence>
<dbReference type="PANTHER" id="PTHR11783">
    <property type="entry name" value="SULFOTRANSFERASE SULT"/>
    <property type="match status" value="1"/>
</dbReference>
<organism evidence="4 5">
    <name type="scientific">Limulus polyphemus</name>
    <name type="common">Atlantic horseshoe crab</name>
    <dbReference type="NCBI Taxonomy" id="6850"/>
    <lineage>
        <taxon>Eukaryota</taxon>
        <taxon>Metazoa</taxon>
        <taxon>Ecdysozoa</taxon>
        <taxon>Arthropoda</taxon>
        <taxon>Chelicerata</taxon>
        <taxon>Merostomata</taxon>
        <taxon>Xiphosura</taxon>
        <taxon>Limulidae</taxon>
        <taxon>Limulus</taxon>
    </lineage>
</organism>
<protein>
    <submittedName>
        <fullName evidence="5">Sulfotransferase 1C4-like isoform X2</fullName>
    </submittedName>
</protein>
<dbReference type="InterPro" id="IPR027417">
    <property type="entry name" value="P-loop_NTPase"/>
</dbReference>
<dbReference type="InterPro" id="IPR000863">
    <property type="entry name" value="Sulfotransferase_dom"/>
</dbReference>
<dbReference type="RefSeq" id="XP_022238780.1">
    <property type="nucleotide sequence ID" value="XM_022383072.1"/>
</dbReference>
<proteinExistence type="inferred from homology"/>
<dbReference type="GeneID" id="106457243"/>
<feature type="domain" description="Sulfotransferase" evidence="3">
    <location>
        <begin position="44"/>
        <end position="126"/>
    </location>
</feature>
<evidence type="ECO:0000259" key="3">
    <source>
        <dbReference type="Pfam" id="PF00685"/>
    </source>
</evidence>
<reference evidence="5" key="1">
    <citation type="submission" date="2025-08" db="UniProtKB">
        <authorList>
            <consortium name="RefSeq"/>
        </authorList>
    </citation>
    <scope>IDENTIFICATION</scope>
    <source>
        <tissue evidence="5">Muscle</tissue>
    </source>
</reference>
<name>A0ABM1S575_LIMPO</name>